<dbReference type="SMART" id="SM00382">
    <property type="entry name" value="AAA"/>
    <property type="match status" value="1"/>
</dbReference>
<keyword evidence="3" id="KW-0547">Nucleotide-binding</keyword>
<keyword evidence="4" id="KW-0067">ATP-binding</keyword>
<dbReference type="Gene3D" id="3.40.50.300">
    <property type="entry name" value="P-loop containing nucleotide triphosphate hydrolases"/>
    <property type="match status" value="1"/>
</dbReference>
<dbReference type="EMBL" id="CP002106">
    <property type="protein sequence ID" value="ADK67370.1"/>
    <property type="molecule type" value="Genomic_DNA"/>
</dbReference>
<evidence type="ECO:0000256" key="2">
    <source>
        <dbReference type="ARBA" id="ARBA00022448"/>
    </source>
</evidence>
<dbReference type="Proteomes" id="UP000000333">
    <property type="component" value="Chromosome"/>
</dbReference>
<dbReference type="OrthoDB" id="5296765at2"/>
<evidence type="ECO:0000313" key="6">
    <source>
        <dbReference type="EMBL" id="ADK67370.1"/>
    </source>
</evidence>
<dbReference type="InterPro" id="IPR050153">
    <property type="entry name" value="Metal_Ion_Import_ABC"/>
</dbReference>
<evidence type="ECO:0000313" key="7">
    <source>
        <dbReference type="Proteomes" id="UP000000333"/>
    </source>
</evidence>
<evidence type="ECO:0000256" key="4">
    <source>
        <dbReference type="ARBA" id="ARBA00022840"/>
    </source>
</evidence>
<keyword evidence="2" id="KW-0813">Transport</keyword>
<accession>E1QYA6</accession>
<dbReference type="GeneID" id="78511712"/>
<dbReference type="InterPro" id="IPR027417">
    <property type="entry name" value="P-loop_NTPase"/>
</dbReference>
<dbReference type="AlphaFoldDB" id="E1QYA6"/>
<protein>
    <submittedName>
        <fullName evidence="6">ABC transporter related protein</fullName>
    </submittedName>
</protein>
<dbReference type="InterPro" id="IPR003593">
    <property type="entry name" value="AAA+_ATPase"/>
</dbReference>
<feature type="domain" description="ABC transporter" evidence="5">
    <location>
        <begin position="15"/>
        <end position="247"/>
    </location>
</feature>
<dbReference type="PROSITE" id="PS50893">
    <property type="entry name" value="ABC_TRANSPORTER_2"/>
    <property type="match status" value="1"/>
</dbReference>
<sequence>MSVSDVACPDISAGLSVSGLSAWYGSSQVLHDVSFTLSRGDLCALVGVNGAGKSTLFKAIMGMVHSQGICSFAGEGLPVARKAGLVGYVPQSEDIDVMFPLRVRDVVMMGRYCHLGFTRRPSKHDRDTVEDALGRVGLSDLADRPLSQLSGGQRKRVFVARGIAQQARLMLLDEPFAGVDKRSEGIICDLLASLASEGAIILVAIHDLRMAREFFDRCLAIDGTIIAQGSAKEVLGDRNLLESFGLSEAGIGTAAHMVPIETGAA</sequence>
<dbReference type="PANTHER" id="PTHR42734:SF5">
    <property type="entry name" value="IRON TRANSPORT SYSTEM ATP-BINDING PROTEIN HI_0361-RELATED"/>
    <property type="match status" value="1"/>
</dbReference>
<dbReference type="PATRIC" id="fig|633147.7.peg.1808"/>
<dbReference type="GO" id="GO:0005524">
    <property type="term" value="F:ATP binding"/>
    <property type="evidence" value="ECO:0007669"/>
    <property type="project" value="UniProtKB-KW"/>
</dbReference>
<dbReference type="PANTHER" id="PTHR42734">
    <property type="entry name" value="METAL TRANSPORT SYSTEM ATP-BINDING PROTEIN TM_0124-RELATED"/>
    <property type="match status" value="1"/>
</dbReference>
<organism evidence="6 7">
    <name type="scientific">Olsenella uli (strain ATCC 49627 / DSM 7084 / CCUG 31166 / CIP 109912 / JCM 12494 / LMG 11480 / NCIMB 702895 / VPI D76D-27C)</name>
    <name type="common">Lactobacillus uli</name>
    <dbReference type="NCBI Taxonomy" id="633147"/>
    <lineage>
        <taxon>Bacteria</taxon>
        <taxon>Bacillati</taxon>
        <taxon>Actinomycetota</taxon>
        <taxon>Coriobacteriia</taxon>
        <taxon>Coriobacteriales</taxon>
        <taxon>Atopobiaceae</taxon>
        <taxon>Olsenella</taxon>
    </lineage>
</organism>
<name>E1QYA6_OLSUV</name>
<dbReference type="PROSITE" id="PS00211">
    <property type="entry name" value="ABC_TRANSPORTER_1"/>
    <property type="match status" value="1"/>
</dbReference>
<reference evidence="6 7" key="1">
    <citation type="journal article" date="2010" name="Stand. Genomic Sci.">
        <title>Complete genome sequence of Olsenella uli type strain (VPI D76D-27C).</title>
        <authorList>
            <person name="Goker M."/>
            <person name="Held B."/>
            <person name="Lucas S."/>
            <person name="Nolan M."/>
            <person name="Yasawong M."/>
            <person name="Glavina Del Rio T."/>
            <person name="Tice H."/>
            <person name="Cheng J.F."/>
            <person name="Bruce D."/>
            <person name="Detter J.C."/>
            <person name="Tapia R."/>
            <person name="Han C."/>
            <person name="Goodwin L."/>
            <person name="Pitluck S."/>
            <person name="Liolios K."/>
            <person name="Ivanova N."/>
            <person name="Mavromatis K."/>
            <person name="Mikhailova N."/>
            <person name="Pati A."/>
            <person name="Chen A."/>
            <person name="Palaniappan K."/>
            <person name="Land M."/>
            <person name="Hauser L."/>
            <person name="Chang Y.J."/>
            <person name="Jeffries C.D."/>
            <person name="Rohde M."/>
            <person name="Sikorski J."/>
            <person name="Pukall R."/>
            <person name="Woyke T."/>
            <person name="Bristow J."/>
            <person name="Eisen J.A."/>
            <person name="Markowitz V."/>
            <person name="Hugenholtz P."/>
            <person name="Kyrpides N.C."/>
            <person name="Klenk H.P."/>
            <person name="Lapidus A."/>
        </authorList>
    </citation>
    <scope>NUCLEOTIDE SEQUENCE [LARGE SCALE GENOMIC DNA]</scope>
    <source>
        <strain evidence="7">ATCC 49627 / DSM 7084 / CIP 109912 / JCM 12494 / NCIMB 702895 / VPI D76D-27C</strain>
    </source>
</reference>
<evidence type="ECO:0000259" key="5">
    <source>
        <dbReference type="PROSITE" id="PS50893"/>
    </source>
</evidence>
<dbReference type="InterPro" id="IPR003439">
    <property type="entry name" value="ABC_transporter-like_ATP-bd"/>
</dbReference>
<dbReference type="Pfam" id="PF00005">
    <property type="entry name" value="ABC_tran"/>
    <property type="match status" value="1"/>
</dbReference>
<evidence type="ECO:0000256" key="3">
    <source>
        <dbReference type="ARBA" id="ARBA00022741"/>
    </source>
</evidence>
<evidence type="ECO:0000256" key="1">
    <source>
        <dbReference type="ARBA" id="ARBA00005417"/>
    </source>
</evidence>
<dbReference type="KEGG" id="ols:Olsu_0242"/>
<gene>
    <name evidence="6" type="ordered locus">Olsu_0242</name>
</gene>
<dbReference type="SUPFAM" id="SSF52540">
    <property type="entry name" value="P-loop containing nucleoside triphosphate hydrolases"/>
    <property type="match status" value="1"/>
</dbReference>
<proteinExistence type="inferred from homology"/>
<dbReference type="InterPro" id="IPR017871">
    <property type="entry name" value="ABC_transporter-like_CS"/>
</dbReference>
<dbReference type="CDD" id="cd03235">
    <property type="entry name" value="ABC_Metallic_Cations"/>
    <property type="match status" value="1"/>
</dbReference>
<dbReference type="STRING" id="633147.Olsu_0242"/>
<dbReference type="eggNOG" id="COG1121">
    <property type="taxonomic scope" value="Bacteria"/>
</dbReference>
<dbReference type="GO" id="GO:0016887">
    <property type="term" value="F:ATP hydrolysis activity"/>
    <property type="evidence" value="ECO:0007669"/>
    <property type="project" value="InterPro"/>
</dbReference>
<keyword evidence="7" id="KW-1185">Reference proteome</keyword>
<comment type="similarity">
    <text evidence="1">Belongs to the ABC transporter superfamily.</text>
</comment>
<dbReference type="HOGENOM" id="CLU_000604_1_11_11"/>
<dbReference type="RefSeq" id="WP_013251122.1">
    <property type="nucleotide sequence ID" value="NC_014363.1"/>
</dbReference>